<comment type="catalytic activity">
    <reaction evidence="1">
        <text>2 6,7-dimethyl-8-(1-D-ribityl)lumazine + H(+) = 5-amino-6-(D-ribitylamino)uracil + riboflavin</text>
        <dbReference type="Rhea" id="RHEA:20772"/>
        <dbReference type="ChEBI" id="CHEBI:15378"/>
        <dbReference type="ChEBI" id="CHEBI:15934"/>
        <dbReference type="ChEBI" id="CHEBI:57986"/>
        <dbReference type="ChEBI" id="CHEBI:58201"/>
        <dbReference type="EC" id="2.5.1.9"/>
    </reaction>
</comment>
<feature type="repeat" description="Lumazine-binding" evidence="11">
    <location>
        <begin position="103"/>
        <end position="199"/>
    </location>
</feature>
<dbReference type="PIRSF" id="PIRSF000498">
    <property type="entry name" value="Riboflavin_syn_A"/>
    <property type="match status" value="1"/>
</dbReference>
<evidence type="ECO:0000256" key="4">
    <source>
        <dbReference type="ARBA" id="ARBA00011233"/>
    </source>
</evidence>
<proteinExistence type="predicted"/>
<feature type="repeat" description="Lumazine-binding" evidence="11">
    <location>
        <begin position="1"/>
        <end position="102"/>
    </location>
</feature>
<evidence type="ECO:0000256" key="10">
    <source>
        <dbReference type="NCBIfam" id="TIGR00187"/>
    </source>
</evidence>
<dbReference type="Proteomes" id="UP000600101">
    <property type="component" value="Unassembled WGS sequence"/>
</dbReference>
<dbReference type="Pfam" id="PF00677">
    <property type="entry name" value="Lum_binding"/>
    <property type="match status" value="2"/>
</dbReference>
<organism evidence="13 14">
    <name type="scientific">Siccirubricoccus deserti</name>
    <dbReference type="NCBI Taxonomy" id="2013562"/>
    <lineage>
        <taxon>Bacteria</taxon>
        <taxon>Pseudomonadati</taxon>
        <taxon>Pseudomonadota</taxon>
        <taxon>Alphaproteobacteria</taxon>
        <taxon>Acetobacterales</taxon>
        <taxon>Roseomonadaceae</taxon>
        <taxon>Siccirubricoccus</taxon>
    </lineage>
</organism>
<dbReference type="InterPro" id="IPR023366">
    <property type="entry name" value="ATP_synth_asu-like_sf"/>
</dbReference>
<keyword evidence="14" id="KW-1185">Reference proteome</keyword>
<dbReference type="InterPro" id="IPR001783">
    <property type="entry name" value="Lumazine-bd"/>
</dbReference>
<comment type="function">
    <text evidence="2">Catalyzes the dismutation of two molecules of 6,7-dimethyl-8-ribityllumazine, resulting in the formation of riboflavin and 5-amino-6-(D-ribitylamino)uracil.</text>
</comment>
<dbReference type="GO" id="GO:0009231">
    <property type="term" value="P:riboflavin biosynthetic process"/>
    <property type="evidence" value="ECO:0007669"/>
    <property type="project" value="UniProtKB-KW"/>
</dbReference>
<accession>A0A9X0UE29</accession>
<evidence type="ECO:0000256" key="3">
    <source>
        <dbReference type="ARBA" id="ARBA00004887"/>
    </source>
</evidence>
<dbReference type="PROSITE" id="PS51177">
    <property type="entry name" value="LUMAZINE_BIND"/>
    <property type="match status" value="2"/>
</dbReference>
<evidence type="ECO:0000256" key="5">
    <source>
        <dbReference type="ARBA" id="ARBA00012827"/>
    </source>
</evidence>
<feature type="domain" description="Lumazine-binding" evidence="12">
    <location>
        <begin position="1"/>
        <end position="102"/>
    </location>
</feature>
<name>A0A9X0UE29_9PROT</name>
<gene>
    <name evidence="13" type="ORF">H7965_18350</name>
</gene>
<evidence type="ECO:0000256" key="8">
    <source>
        <dbReference type="ARBA" id="ARBA00022679"/>
    </source>
</evidence>
<dbReference type="NCBIfam" id="NF006767">
    <property type="entry name" value="PRK09289.1"/>
    <property type="match status" value="1"/>
</dbReference>
<dbReference type="EMBL" id="JACOMF010000026">
    <property type="protein sequence ID" value="MBC4017274.1"/>
    <property type="molecule type" value="Genomic_DNA"/>
</dbReference>
<dbReference type="EC" id="2.5.1.9" evidence="5 10"/>
<evidence type="ECO:0000256" key="9">
    <source>
        <dbReference type="ARBA" id="ARBA00022737"/>
    </source>
</evidence>
<dbReference type="Gene3D" id="2.40.30.20">
    <property type="match status" value="2"/>
</dbReference>
<comment type="pathway">
    <text evidence="3">Cofactor biosynthesis; riboflavin biosynthesis; riboflavin from 2-hydroxy-3-oxobutyl phosphate and 5-amino-6-(D-ribitylamino)uracil: step 2/2.</text>
</comment>
<reference evidence="13" key="1">
    <citation type="submission" date="2020-08" db="EMBL/GenBank/DDBJ databases">
        <authorList>
            <person name="Hu Y."/>
            <person name="Nguyen S.V."/>
            <person name="Li F."/>
            <person name="Fanning S."/>
        </authorList>
    </citation>
    <scope>NUCLEOTIDE SEQUENCE</scope>
    <source>
        <strain evidence="13">SYSU D8009</strain>
    </source>
</reference>
<dbReference type="AlphaFoldDB" id="A0A9X0UE29"/>
<comment type="caution">
    <text evidence="13">The sequence shown here is derived from an EMBL/GenBank/DDBJ whole genome shotgun (WGS) entry which is preliminary data.</text>
</comment>
<dbReference type="InterPro" id="IPR026017">
    <property type="entry name" value="Lumazine-bd_dom"/>
</dbReference>
<dbReference type="FunFam" id="2.40.30.20:FF:000004">
    <property type="entry name" value="Riboflavin synthase, alpha subunit"/>
    <property type="match status" value="1"/>
</dbReference>
<comment type="subunit">
    <text evidence="4">Homotrimer.</text>
</comment>
<dbReference type="PANTHER" id="PTHR21098">
    <property type="entry name" value="RIBOFLAVIN SYNTHASE ALPHA CHAIN"/>
    <property type="match status" value="1"/>
</dbReference>
<dbReference type="GO" id="GO:0004746">
    <property type="term" value="F:riboflavin synthase activity"/>
    <property type="evidence" value="ECO:0007669"/>
    <property type="project" value="UniProtKB-UniRule"/>
</dbReference>
<dbReference type="InterPro" id="IPR017938">
    <property type="entry name" value="Riboflavin_synthase-like_b-brl"/>
</dbReference>
<protein>
    <recommendedName>
        <fullName evidence="6 10">Riboflavin synthase</fullName>
        <ecNumber evidence="5 10">2.5.1.9</ecNumber>
    </recommendedName>
</protein>
<dbReference type="SUPFAM" id="SSF63380">
    <property type="entry name" value="Riboflavin synthase domain-like"/>
    <property type="match status" value="2"/>
</dbReference>
<sequence length="212" mass="21970">MFTGIVTDLGTVREIQPIGEGQDMRLVIGTSPAFLAQPQPAVIGASIACSGCCLTAVQLGGDWFAVDASAETLSKTTLGLLRAGSRINLERSLRIGDELGGHLVSGHVDGVAEVLSAVPENASVRWRFRLPPGLSRFVAEKGSIAIDGVSLTVNEVDGDVFGVNIIPHTAAVTTFGTLQPGGRVNIEIDTLARYVARLVAADPGAIGARSVV</sequence>
<dbReference type="RefSeq" id="WP_186772039.1">
    <property type="nucleotide sequence ID" value="NZ_JACOMF010000026.1"/>
</dbReference>
<keyword evidence="9" id="KW-0677">Repeat</keyword>
<evidence type="ECO:0000256" key="7">
    <source>
        <dbReference type="ARBA" id="ARBA00022619"/>
    </source>
</evidence>
<dbReference type="NCBIfam" id="TIGR00187">
    <property type="entry name" value="ribE"/>
    <property type="match status" value="1"/>
</dbReference>
<evidence type="ECO:0000256" key="11">
    <source>
        <dbReference type="PROSITE-ProRule" id="PRU00524"/>
    </source>
</evidence>
<evidence type="ECO:0000259" key="12">
    <source>
        <dbReference type="PROSITE" id="PS51177"/>
    </source>
</evidence>
<dbReference type="CDD" id="cd00402">
    <property type="entry name" value="Riboflavin_synthase_like"/>
    <property type="match status" value="1"/>
</dbReference>
<evidence type="ECO:0000313" key="13">
    <source>
        <dbReference type="EMBL" id="MBC4017274.1"/>
    </source>
</evidence>
<dbReference type="FunFam" id="2.40.30.20:FF:000003">
    <property type="entry name" value="Riboflavin synthase, alpha subunit"/>
    <property type="match status" value="1"/>
</dbReference>
<dbReference type="PANTHER" id="PTHR21098:SF12">
    <property type="entry name" value="RIBOFLAVIN SYNTHASE"/>
    <property type="match status" value="1"/>
</dbReference>
<keyword evidence="8 13" id="KW-0808">Transferase</keyword>
<evidence type="ECO:0000256" key="1">
    <source>
        <dbReference type="ARBA" id="ARBA00000968"/>
    </source>
</evidence>
<feature type="domain" description="Lumazine-binding" evidence="12">
    <location>
        <begin position="103"/>
        <end position="199"/>
    </location>
</feature>
<evidence type="ECO:0000256" key="6">
    <source>
        <dbReference type="ARBA" id="ARBA00013950"/>
    </source>
</evidence>
<dbReference type="NCBIfam" id="NF009566">
    <property type="entry name" value="PRK13020.1"/>
    <property type="match status" value="1"/>
</dbReference>
<evidence type="ECO:0000313" key="14">
    <source>
        <dbReference type="Proteomes" id="UP000600101"/>
    </source>
</evidence>
<keyword evidence="7" id="KW-0686">Riboflavin biosynthesis</keyword>
<evidence type="ECO:0000256" key="2">
    <source>
        <dbReference type="ARBA" id="ARBA00002803"/>
    </source>
</evidence>